<sequence length="135" mass="15453">MRILIRTFFRGLRLVLAPVMLISEKLSTPRAIERSPEAQARVDAACRDLALYQFRTCPFCIRVRKEIARLGLNIELRDAQRDPEHRRELAEGGGRVKVPCLKIAHADGANEWLYESDDINAWLHRRFGEAEAQAA</sequence>
<reference evidence="3" key="1">
    <citation type="submission" date="2016-10" db="EMBL/GenBank/DDBJ databases">
        <authorList>
            <person name="Varghese N."/>
            <person name="Submissions S."/>
        </authorList>
    </citation>
    <scope>NUCLEOTIDE SEQUENCE [LARGE SCALE GENOMIC DNA]</scope>
    <source>
        <strain evidence="3">CGMCC 1.6981</strain>
    </source>
</reference>
<dbReference type="InterPro" id="IPR002109">
    <property type="entry name" value="Glutaredoxin"/>
</dbReference>
<dbReference type="SUPFAM" id="SSF52833">
    <property type="entry name" value="Thioredoxin-like"/>
    <property type="match status" value="1"/>
</dbReference>
<dbReference type="EMBL" id="FPBP01000007">
    <property type="protein sequence ID" value="SFU74414.1"/>
    <property type="molecule type" value="Genomic_DNA"/>
</dbReference>
<keyword evidence="3" id="KW-1185">Reference proteome</keyword>
<dbReference type="Gene3D" id="3.40.30.10">
    <property type="entry name" value="Glutaredoxin"/>
    <property type="match status" value="1"/>
</dbReference>
<evidence type="ECO:0000313" key="3">
    <source>
        <dbReference type="Proteomes" id="UP000198693"/>
    </source>
</evidence>
<proteinExistence type="predicted"/>
<evidence type="ECO:0000259" key="1">
    <source>
        <dbReference type="Pfam" id="PF00462"/>
    </source>
</evidence>
<dbReference type="GO" id="GO:0016740">
    <property type="term" value="F:transferase activity"/>
    <property type="evidence" value="ECO:0007669"/>
    <property type="project" value="UniProtKB-KW"/>
</dbReference>
<dbReference type="PROSITE" id="PS00195">
    <property type="entry name" value="GLUTAREDOXIN_1"/>
    <property type="match status" value="1"/>
</dbReference>
<organism evidence="2 3">
    <name type="scientific">Halomonas korlensis</name>
    <dbReference type="NCBI Taxonomy" id="463301"/>
    <lineage>
        <taxon>Bacteria</taxon>
        <taxon>Pseudomonadati</taxon>
        <taxon>Pseudomonadota</taxon>
        <taxon>Gammaproteobacteria</taxon>
        <taxon>Oceanospirillales</taxon>
        <taxon>Halomonadaceae</taxon>
        <taxon>Halomonas</taxon>
    </lineage>
</organism>
<feature type="domain" description="Glutaredoxin" evidence="1">
    <location>
        <begin position="51"/>
        <end position="103"/>
    </location>
</feature>
<evidence type="ECO:0000313" key="2">
    <source>
        <dbReference type="EMBL" id="SFU74414.1"/>
    </source>
</evidence>
<dbReference type="InterPro" id="IPR036249">
    <property type="entry name" value="Thioredoxin-like_sf"/>
</dbReference>
<dbReference type="AlphaFoldDB" id="A0A1I7INE5"/>
<dbReference type="OrthoDB" id="9793736at2"/>
<accession>A0A1I7INE5</accession>
<dbReference type="PROSITE" id="PS51354">
    <property type="entry name" value="GLUTAREDOXIN_2"/>
    <property type="match status" value="1"/>
</dbReference>
<dbReference type="Pfam" id="PF00462">
    <property type="entry name" value="Glutaredoxin"/>
    <property type="match status" value="1"/>
</dbReference>
<dbReference type="STRING" id="463301.SAMN04487955_107161"/>
<dbReference type="Proteomes" id="UP000198693">
    <property type="component" value="Unassembled WGS sequence"/>
</dbReference>
<protein>
    <submittedName>
        <fullName evidence="2">Glutathione S-transferase, N-terminal domain</fullName>
    </submittedName>
</protein>
<name>A0A1I7INE5_9GAMM</name>
<gene>
    <name evidence="2" type="ORF">SAMN04487955_107161</name>
</gene>
<dbReference type="InterPro" id="IPR011767">
    <property type="entry name" value="GLR_AS"/>
</dbReference>
<keyword evidence="2" id="KW-0808">Transferase</keyword>
<dbReference type="RefSeq" id="WP_089795924.1">
    <property type="nucleotide sequence ID" value="NZ_FPBP01000007.1"/>
</dbReference>